<dbReference type="InterPro" id="IPR011989">
    <property type="entry name" value="ARM-like"/>
</dbReference>
<dbReference type="SMART" id="SM00567">
    <property type="entry name" value="EZ_HEAT"/>
    <property type="match status" value="3"/>
</dbReference>
<name>A0ABU5HFR7_9BACT</name>
<reference evidence="2 3" key="1">
    <citation type="submission" date="2023-12" db="EMBL/GenBank/DDBJ databases">
        <title>the genome sequence of Hyalangium sp. s54d21.</title>
        <authorList>
            <person name="Zhang X."/>
        </authorList>
    </citation>
    <scope>NUCLEOTIDE SEQUENCE [LARGE SCALE GENOMIC DNA]</scope>
    <source>
        <strain evidence="3">s54d21</strain>
    </source>
</reference>
<dbReference type="PROSITE" id="PS50077">
    <property type="entry name" value="HEAT_REPEAT"/>
    <property type="match status" value="1"/>
</dbReference>
<evidence type="ECO:0000313" key="3">
    <source>
        <dbReference type="Proteomes" id="UP001291309"/>
    </source>
</evidence>
<gene>
    <name evidence="2" type="ORF">SYV04_31230</name>
</gene>
<dbReference type="SUPFAM" id="SSF48371">
    <property type="entry name" value="ARM repeat"/>
    <property type="match status" value="1"/>
</dbReference>
<dbReference type="EMBL" id="JAXIVS010000012">
    <property type="protein sequence ID" value="MDY7230905.1"/>
    <property type="molecule type" value="Genomic_DNA"/>
</dbReference>
<dbReference type="RefSeq" id="WP_321549615.1">
    <property type="nucleotide sequence ID" value="NZ_JAXIVS010000012.1"/>
</dbReference>
<sequence length="210" mass="21666">MPTASLGAARPGLLALKRGAVTLAAVLLLGAGSTLQAAPAEPPSGARGSPSPAGALRTEVASLLERPDAFPPYESRWKPLGPAALGVLEEMASDPKAPVSQRAQAVSSMAAVDHPQATDRLRALVQDARAQAPLRASAVTALGLRVGTEAVSTLLPLLEDRDAHVRMAAARALGRLGGAEVQHALEERLPVEEAPLVREALQQGLTFVEP</sequence>
<comment type="caution">
    <text evidence="2">The sequence shown here is derived from an EMBL/GenBank/DDBJ whole genome shotgun (WGS) entry which is preliminary data.</text>
</comment>
<dbReference type="InterPro" id="IPR016024">
    <property type="entry name" value="ARM-type_fold"/>
</dbReference>
<protein>
    <submittedName>
        <fullName evidence="2">HEAT repeat domain-containing protein</fullName>
    </submittedName>
</protein>
<dbReference type="PANTHER" id="PTHR12697:SF5">
    <property type="entry name" value="DEOXYHYPUSINE HYDROXYLASE"/>
    <property type="match status" value="1"/>
</dbReference>
<organism evidence="2 3">
    <name type="scientific">Hyalangium rubrum</name>
    <dbReference type="NCBI Taxonomy" id="3103134"/>
    <lineage>
        <taxon>Bacteria</taxon>
        <taxon>Pseudomonadati</taxon>
        <taxon>Myxococcota</taxon>
        <taxon>Myxococcia</taxon>
        <taxon>Myxococcales</taxon>
        <taxon>Cystobacterineae</taxon>
        <taxon>Archangiaceae</taxon>
        <taxon>Hyalangium</taxon>
    </lineage>
</organism>
<dbReference type="InterPro" id="IPR004155">
    <property type="entry name" value="PBS_lyase_HEAT"/>
</dbReference>
<dbReference type="Proteomes" id="UP001291309">
    <property type="component" value="Unassembled WGS sequence"/>
</dbReference>
<dbReference type="PANTHER" id="PTHR12697">
    <property type="entry name" value="PBS LYASE HEAT-LIKE PROTEIN"/>
    <property type="match status" value="1"/>
</dbReference>
<dbReference type="InterPro" id="IPR021133">
    <property type="entry name" value="HEAT_type_2"/>
</dbReference>
<proteinExistence type="predicted"/>
<accession>A0ABU5HFR7</accession>
<evidence type="ECO:0000256" key="1">
    <source>
        <dbReference type="ARBA" id="ARBA00045876"/>
    </source>
</evidence>
<evidence type="ECO:0000313" key="2">
    <source>
        <dbReference type="EMBL" id="MDY7230905.1"/>
    </source>
</evidence>
<comment type="function">
    <text evidence="1">Catalyzes the hydroxylation of the N(6)-(4-aminobutyl)-L-lysine intermediate produced by deoxyhypusine synthase/DHPS on a critical lysine of the eukaryotic translation initiation factor 5A/eIF-5A. This is the second step of the post-translational modification of that lysine into an unusual amino acid residue named hypusine. Hypusination is unique to mature eIF-5A factor and is essential for its function.</text>
</comment>
<keyword evidence="3" id="KW-1185">Reference proteome</keyword>
<dbReference type="Gene3D" id="1.25.10.10">
    <property type="entry name" value="Leucine-rich Repeat Variant"/>
    <property type="match status" value="1"/>
</dbReference>
<dbReference type="Pfam" id="PF13646">
    <property type="entry name" value="HEAT_2"/>
    <property type="match status" value="1"/>
</dbReference>